<evidence type="ECO:0000313" key="8">
    <source>
        <dbReference type="Proteomes" id="UP001055712"/>
    </source>
</evidence>
<keyword evidence="2" id="KW-0963">Cytoplasm</keyword>
<feature type="region of interest" description="Disordered" evidence="6">
    <location>
        <begin position="1338"/>
        <end position="1359"/>
    </location>
</feature>
<comment type="similarity">
    <text evidence="4">Belongs to the CEP135/TSGA10 family.</text>
</comment>
<feature type="compositionally biased region" description="Low complexity" evidence="6">
    <location>
        <begin position="573"/>
        <end position="582"/>
    </location>
</feature>
<feature type="region of interest" description="Disordered" evidence="6">
    <location>
        <begin position="573"/>
        <end position="625"/>
    </location>
</feature>
<feature type="coiled-coil region" evidence="5">
    <location>
        <begin position="1301"/>
        <end position="1328"/>
    </location>
</feature>
<gene>
    <name evidence="7" type="ORF">D9Q98_007149</name>
</gene>
<proteinExistence type="inferred from homology"/>
<dbReference type="Proteomes" id="UP001055712">
    <property type="component" value="Unassembled WGS sequence"/>
</dbReference>
<reference evidence="7" key="2">
    <citation type="submission" date="2020-11" db="EMBL/GenBank/DDBJ databases">
        <authorList>
            <person name="Cecchin M."/>
            <person name="Marcolungo L."/>
            <person name="Rossato M."/>
            <person name="Girolomoni L."/>
            <person name="Cosentino E."/>
            <person name="Cuine S."/>
            <person name="Li-Beisson Y."/>
            <person name="Delledonne M."/>
            <person name="Ballottari M."/>
        </authorList>
    </citation>
    <scope>NUCLEOTIDE SEQUENCE</scope>
    <source>
        <strain evidence="7">211/11P</strain>
        <tissue evidence="7">Whole cell</tissue>
    </source>
</reference>
<dbReference type="InterPro" id="IPR051877">
    <property type="entry name" value="Centriole_BasalBody_StrucProt"/>
</dbReference>
<feature type="compositionally biased region" description="Low complexity" evidence="6">
    <location>
        <begin position="502"/>
        <end position="520"/>
    </location>
</feature>
<keyword evidence="5" id="KW-0175">Coiled coil</keyword>
<name>A0A9D4TJR3_CHLVU</name>
<feature type="coiled-coil region" evidence="5">
    <location>
        <begin position="106"/>
        <end position="140"/>
    </location>
</feature>
<reference evidence="7" key="1">
    <citation type="journal article" date="2019" name="Plant J.">
        <title>Chlorella vulgaris genome assembly and annotation reveals the molecular basis for metabolic acclimation to high light conditions.</title>
        <authorList>
            <person name="Cecchin M."/>
            <person name="Marcolungo L."/>
            <person name="Rossato M."/>
            <person name="Girolomoni L."/>
            <person name="Cosentino E."/>
            <person name="Cuine S."/>
            <person name="Li-Beisson Y."/>
            <person name="Delledonne M."/>
            <person name="Ballottari M."/>
        </authorList>
    </citation>
    <scope>NUCLEOTIDE SEQUENCE</scope>
    <source>
        <strain evidence="7">211/11P</strain>
    </source>
</reference>
<feature type="compositionally biased region" description="Low complexity" evidence="6">
    <location>
        <begin position="395"/>
        <end position="419"/>
    </location>
</feature>
<dbReference type="PANTHER" id="PTHR20544">
    <property type="entry name" value="CENTROSOMAL PROTEIN CEP135"/>
    <property type="match status" value="1"/>
</dbReference>
<feature type="coiled-coil region" evidence="5">
    <location>
        <begin position="1069"/>
        <end position="1110"/>
    </location>
</feature>
<dbReference type="EMBL" id="SIDB01000010">
    <property type="protein sequence ID" value="KAI3427214.1"/>
    <property type="molecule type" value="Genomic_DNA"/>
</dbReference>
<comment type="caution">
    <text evidence="7">The sequence shown here is derived from an EMBL/GenBank/DDBJ whole genome shotgun (WGS) entry which is preliminary data.</text>
</comment>
<keyword evidence="8" id="KW-1185">Reference proteome</keyword>
<feature type="region of interest" description="Disordered" evidence="6">
    <location>
        <begin position="386"/>
        <end position="427"/>
    </location>
</feature>
<organism evidence="7 8">
    <name type="scientific">Chlorella vulgaris</name>
    <name type="common">Green alga</name>
    <dbReference type="NCBI Taxonomy" id="3077"/>
    <lineage>
        <taxon>Eukaryota</taxon>
        <taxon>Viridiplantae</taxon>
        <taxon>Chlorophyta</taxon>
        <taxon>core chlorophytes</taxon>
        <taxon>Trebouxiophyceae</taxon>
        <taxon>Chlorellales</taxon>
        <taxon>Chlorellaceae</taxon>
        <taxon>Chlorella clade</taxon>
        <taxon>Chlorella</taxon>
    </lineage>
</organism>
<accession>A0A9D4TJR3</accession>
<keyword evidence="3" id="KW-0206">Cytoskeleton</keyword>
<dbReference type="PANTHER" id="PTHR20544:SF0">
    <property type="entry name" value="NUCLEOPROTEIN TPR_MLP1 DOMAIN-CONTAINING PROTEIN"/>
    <property type="match status" value="1"/>
</dbReference>
<sequence length="1387" mass="150438">MTAGDPLTALRRQLAGLSYDAAGVSPASAPLVAALLADLVKASDSYRSHKQQAGNAEQTAHNLQYQVEALRSEVARLGGENNRLHHDLLAEAEARAAQDAAGGKRARQLEAHAADLELAKQLAVERAAAMERERDSLRGKVRDLVSFGQQHVGDELDLKAAYTNFACTAPLEPRPAPAALAKTSRGAISLLRVADTRIASLEAAVRRQDAEAQDLQEKLQQAQDGLARREAEIARLSGLMAAGPDVDRMAQQHRTAANEAVVLQLNQQVELLTGELSELQRRAVDRGTLEAAQQAQQQTEARASALAADRESVAREVEHMQAALVRLQQEAAGEGAARQKLGRLRATLEAVRNEKALLEGQLTRAESKVAELRDRLEQREAALRKLQNRHKQAEAELAAARQQHQQQQLQQQQATQPAEQQDRASQQVELAALAERLRQANLLGQAAEAAVDASEPKCRQLQERVAALEEQLHRSQHQFLRTQEQVAAAVAAVSSDTVQTEQEAAAGSNQGGAAQQQGADQRPETGSADAATDSQQQAGIAEQLERLEFERNELLVRLQESEARAEALAAAASGDASGQSSLHKAAAANGSEADSSGSGEWRPDLASTGQEAVPLSQKSLPRQLQARVEDSEGKVAKLQTELAAALAALENGGSRGAVLAAADVAELQRQLRQRSQEVSELSALSIRADATVQQYMVQLRSMATELKAAELRLGDAEAQLAISTDRAQRNESQLAELRRAAGALDAERATLQAELHRSAEGGAAEAAALRQRAEGAERALAITEDRLAASASRLAEQEQLSQQQQGEMAAMAQQLAACEAEYHGLREEYRAVTEDLSALVKDNQLLGGQLSSMTAERHELAEQLKLHSTRSHYHEQLARTREQESAELRTAYEGMSHEAQRLQQSLAELTRELQARDAELVTRCEEVSSLHEAQRSAQSQINLYISDLQAYERQVAAMQRAMQRGDEATEGLDRERHSLLEQLRTAEQVRFQMERAQEALQRQLVAAQGGVGVLEARLADAVSDSDALRQRIGLEQARVGELEGLLAVSRAEQYKRDAVAAEAGPERFVASLSEQKRLLEEQVTTLQRQVDGLVQRREAQDAELAQLRSRLAAEFAAGGASASRASQQHGEELGQRLLEAQQQCLELGRETHAARAEAAQLQRMRNDAVAALHAAQAELEDVKGMLRRQQGEEPGLAGAAAACSSAADRACLEQSEVGRQQQTPGSANGLDSLKDENERLLALLAHMDGERTRLARERQELQGKLEQLQAAGAPNSIAQPGQSGGGGSEQQRRDDDDDGQLAQLQERQRQLEWQVEEERQRRQQVEQDFQLLLSSMDAQHVSPPSPGSPAVPSPQHQAMQLQAAVSTLQHVAHGLSSIGGEASIEAW</sequence>
<dbReference type="GO" id="GO:0005814">
    <property type="term" value="C:centriole"/>
    <property type="evidence" value="ECO:0007669"/>
    <property type="project" value="UniProtKB-SubCell"/>
</dbReference>
<evidence type="ECO:0000256" key="4">
    <source>
        <dbReference type="ARBA" id="ARBA00038123"/>
    </source>
</evidence>
<evidence type="ECO:0000256" key="2">
    <source>
        <dbReference type="ARBA" id="ARBA00022490"/>
    </source>
</evidence>
<feature type="coiled-coil region" evidence="5">
    <location>
        <begin position="544"/>
        <end position="571"/>
    </location>
</feature>
<evidence type="ECO:0000313" key="7">
    <source>
        <dbReference type="EMBL" id="KAI3427214.1"/>
    </source>
</evidence>
<comment type="subcellular location">
    <subcellularLocation>
        <location evidence="1">Cytoplasm</location>
        <location evidence="1">Cytoskeleton</location>
        <location evidence="1">Microtubule organizing center</location>
        <location evidence="1">Centrosome</location>
        <location evidence="1">Centriole</location>
    </subcellularLocation>
</comment>
<feature type="compositionally biased region" description="Pro residues" evidence="6">
    <location>
        <begin position="1343"/>
        <end position="1352"/>
    </location>
</feature>
<feature type="coiled-coil region" evidence="5">
    <location>
        <begin position="628"/>
        <end position="835"/>
    </location>
</feature>
<feature type="compositionally biased region" description="Low complexity" evidence="6">
    <location>
        <begin position="527"/>
        <end position="537"/>
    </location>
</feature>
<feature type="region of interest" description="Disordered" evidence="6">
    <location>
        <begin position="500"/>
        <end position="537"/>
    </location>
</feature>
<evidence type="ECO:0000256" key="5">
    <source>
        <dbReference type="SAM" id="Coils"/>
    </source>
</evidence>
<protein>
    <submittedName>
        <fullName evidence="7">Uncharacterized protein</fullName>
    </submittedName>
</protein>
<evidence type="ECO:0000256" key="3">
    <source>
        <dbReference type="ARBA" id="ARBA00023212"/>
    </source>
</evidence>
<dbReference type="OrthoDB" id="515606at2759"/>
<evidence type="ECO:0000256" key="6">
    <source>
        <dbReference type="SAM" id="MobiDB-lite"/>
    </source>
</evidence>
<feature type="coiled-coil region" evidence="5">
    <location>
        <begin position="198"/>
        <end position="232"/>
    </location>
</feature>
<feature type="coiled-coil region" evidence="5">
    <location>
        <begin position="458"/>
        <end position="485"/>
    </location>
</feature>
<feature type="coiled-coil region" evidence="5">
    <location>
        <begin position="892"/>
        <end position="1003"/>
    </location>
</feature>
<feature type="region of interest" description="Disordered" evidence="6">
    <location>
        <begin position="1269"/>
        <end position="1298"/>
    </location>
</feature>
<evidence type="ECO:0000256" key="1">
    <source>
        <dbReference type="ARBA" id="ARBA00004114"/>
    </source>
</evidence>
<feature type="coiled-coil region" evidence="5">
    <location>
        <begin position="1158"/>
        <end position="1192"/>
    </location>
</feature>